<keyword evidence="1" id="KW-0812">Transmembrane</keyword>
<dbReference type="EMBL" id="QLNI01000037">
    <property type="protein sequence ID" value="RAM00840.1"/>
    <property type="molecule type" value="Genomic_DNA"/>
</dbReference>
<dbReference type="OrthoDB" id="9797976at2"/>
<name>A0A328FAY0_9BACT</name>
<feature type="transmembrane region" description="Helical" evidence="1">
    <location>
        <begin position="99"/>
        <end position="121"/>
    </location>
</feature>
<dbReference type="PANTHER" id="PTHR36111:SF2">
    <property type="entry name" value="INNER MEMBRANE PROTEIN"/>
    <property type="match status" value="1"/>
</dbReference>
<organism evidence="3 4">
    <name type="scientific">Desulfobacter hydrogenophilus</name>
    <dbReference type="NCBI Taxonomy" id="2291"/>
    <lineage>
        <taxon>Bacteria</taxon>
        <taxon>Pseudomonadati</taxon>
        <taxon>Thermodesulfobacteriota</taxon>
        <taxon>Desulfobacteria</taxon>
        <taxon>Desulfobacterales</taxon>
        <taxon>Desulfobacteraceae</taxon>
        <taxon>Desulfobacter</taxon>
    </lineage>
</organism>
<dbReference type="InterPro" id="IPR007563">
    <property type="entry name" value="DUF554"/>
</dbReference>
<dbReference type="Pfam" id="PF04474">
    <property type="entry name" value="DUF554"/>
    <property type="match status" value="1"/>
</dbReference>
<keyword evidence="1" id="KW-1133">Transmembrane helix</keyword>
<dbReference type="Proteomes" id="UP000293902">
    <property type="component" value="Chromosome"/>
</dbReference>
<dbReference type="Proteomes" id="UP000248798">
    <property type="component" value="Unassembled WGS sequence"/>
</dbReference>
<proteinExistence type="predicted"/>
<protein>
    <submittedName>
        <fullName evidence="3">DUF554 domain-containing protein</fullName>
    </submittedName>
</protein>
<reference evidence="3 4" key="1">
    <citation type="submission" date="2018-06" db="EMBL/GenBank/DDBJ databases">
        <title>Complete Genome Sequence of Desulfobacter hydrogenophilus (DSM3380).</title>
        <authorList>
            <person name="Marietou A."/>
            <person name="Schreiber L."/>
            <person name="Marshall I."/>
            <person name="Jorgensen B."/>
        </authorList>
    </citation>
    <scope>NUCLEOTIDE SEQUENCE [LARGE SCALE GENOMIC DNA]</scope>
    <source>
        <strain evidence="3 4">DSM 3380</strain>
    </source>
</reference>
<feature type="transmembrane region" description="Helical" evidence="1">
    <location>
        <begin position="208"/>
        <end position="226"/>
    </location>
</feature>
<feature type="transmembrane region" description="Helical" evidence="1">
    <location>
        <begin position="6"/>
        <end position="25"/>
    </location>
</feature>
<feature type="transmembrane region" description="Helical" evidence="1">
    <location>
        <begin position="141"/>
        <end position="166"/>
    </location>
</feature>
<dbReference type="EMBL" id="CP036313">
    <property type="protein sequence ID" value="QBH13825.1"/>
    <property type="molecule type" value="Genomic_DNA"/>
</dbReference>
<dbReference type="PANTHER" id="PTHR36111">
    <property type="entry name" value="INNER MEMBRANE PROTEIN-RELATED"/>
    <property type="match status" value="1"/>
</dbReference>
<dbReference type="AlphaFoldDB" id="A0A328FAY0"/>
<dbReference type="RefSeq" id="WP_111958821.1">
    <property type="nucleotide sequence ID" value="NZ_CP036313.1"/>
</dbReference>
<evidence type="ECO:0000313" key="3">
    <source>
        <dbReference type="EMBL" id="RAM00840.1"/>
    </source>
</evidence>
<reference evidence="2 5" key="2">
    <citation type="submission" date="2019-02" db="EMBL/GenBank/DDBJ databases">
        <title>Complete genome sequence of Desulfobacter hydrogenophilus AcRS1.</title>
        <authorList>
            <person name="Marietou A."/>
            <person name="Lund M.B."/>
            <person name="Marshall I.P.G."/>
            <person name="Schreiber L."/>
            <person name="Jorgensen B."/>
        </authorList>
    </citation>
    <scope>NUCLEOTIDE SEQUENCE [LARGE SCALE GENOMIC DNA]</scope>
    <source>
        <strain evidence="2 5">AcRS1</strain>
    </source>
</reference>
<feature type="transmembrane region" description="Helical" evidence="1">
    <location>
        <begin position="32"/>
        <end position="50"/>
    </location>
</feature>
<keyword evidence="1" id="KW-0472">Membrane</keyword>
<accession>A0A328FAY0</accession>
<evidence type="ECO:0000313" key="5">
    <source>
        <dbReference type="Proteomes" id="UP000293902"/>
    </source>
</evidence>
<feature type="transmembrane region" description="Helical" evidence="1">
    <location>
        <begin position="56"/>
        <end position="78"/>
    </location>
</feature>
<gene>
    <name evidence="3" type="ORF">DO021_16925</name>
    <name evidence="2" type="ORF">EYB58_13375</name>
</gene>
<keyword evidence="5" id="KW-1185">Reference proteome</keyword>
<evidence type="ECO:0000313" key="4">
    <source>
        <dbReference type="Proteomes" id="UP000248798"/>
    </source>
</evidence>
<evidence type="ECO:0000256" key="1">
    <source>
        <dbReference type="SAM" id="Phobius"/>
    </source>
</evidence>
<feature type="transmembrane region" description="Helical" evidence="1">
    <location>
        <begin position="178"/>
        <end position="202"/>
    </location>
</feature>
<sequence length="231" mass="23795">MLGTIVNTLAILVGTTIGMLCRNGIPEKYNITVLQAIALSVILIGLKSALGCPDILVIIISLAVGAIIGEFLAIEAHLKNLGDFLEKKLTDPNTSTPSMSTAFVTASLLFCVGSMAIVGSLESGLAGNHDTLFAKSFLDGVTSIILTASLGIGVGLSAGAVLVYQGAITLAAGFIKPYLIPSVVSQMSGAGGLLIAAIGLNMLREKKIAVGNMLPAIFLPLIYYFATTLVK</sequence>
<evidence type="ECO:0000313" key="2">
    <source>
        <dbReference type="EMBL" id="QBH13825.1"/>
    </source>
</evidence>